<name>A0A6I9QGI1_ELAGV</name>
<dbReference type="RefSeq" id="XP_010909057.1">
    <property type="nucleotide sequence ID" value="XM_010910755.3"/>
</dbReference>
<dbReference type="KEGG" id="egu:105035254"/>
<evidence type="ECO:0000313" key="2">
    <source>
        <dbReference type="RefSeq" id="XP_010909057.1"/>
    </source>
</evidence>
<dbReference type="GeneID" id="105035254"/>
<reference evidence="2 3" key="1">
    <citation type="submission" date="2025-04" db="UniProtKB">
        <authorList>
            <consortium name="RefSeq"/>
        </authorList>
    </citation>
    <scope>IDENTIFICATION</scope>
</reference>
<proteinExistence type="predicted"/>
<dbReference type="AlphaFoldDB" id="A0A6I9QGI1"/>
<dbReference type="PANTHER" id="PTHR33879">
    <property type="entry name" value="17.6 KDA CLASS II HEAT SHOCK PROTEIN-RELATED"/>
    <property type="match status" value="1"/>
</dbReference>
<dbReference type="PANTHER" id="PTHR33879:SF3">
    <property type="entry name" value="17.6 KDA CLASS II HEAT SHOCK PROTEIN-RELATED"/>
    <property type="match status" value="1"/>
</dbReference>
<sequence length="164" mass="18057">MRVHPAPRKRNITFRYDANPRVSAAGAGTDVGGRQKKLRRLPHIFSKVLELPLGSDADVFVEEGPDGFRFVAATDDLWDDVRANAIEIYPGVMKVVIRHEDGEVEEDELDLDRWRFRLPPSSRPALATAAYADGELVVTIPKAVQGTGEAKDEGILYASISTSV</sequence>
<evidence type="ECO:0000313" key="3">
    <source>
        <dbReference type="RefSeq" id="XP_029117728.1"/>
    </source>
</evidence>
<dbReference type="OrthoDB" id="1922291at2759"/>
<dbReference type="CDD" id="cd00298">
    <property type="entry name" value="ACD_sHsps_p23-like"/>
    <property type="match status" value="1"/>
</dbReference>
<evidence type="ECO:0000313" key="1">
    <source>
        <dbReference type="Proteomes" id="UP000504607"/>
    </source>
</evidence>
<keyword evidence="1" id="KW-1185">Reference proteome</keyword>
<protein>
    <submittedName>
        <fullName evidence="2 3">Uncharacterized protein LOC105035254</fullName>
    </submittedName>
</protein>
<organism evidence="1 2">
    <name type="scientific">Elaeis guineensis var. tenera</name>
    <name type="common">Oil palm</name>
    <dbReference type="NCBI Taxonomy" id="51953"/>
    <lineage>
        <taxon>Eukaryota</taxon>
        <taxon>Viridiplantae</taxon>
        <taxon>Streptophyta</taxon>
        <taxon>Embryophyta</taxon>
        <taxon>Tracheophyta</taxon>
        <taxon>Spermatophyta</taxon>
        <taxon>Magnoliopsida</taxon>
        <taxon>Liliopsida</taxon>
        <taxon>Arecaceae</taxon>
        <taxon>Arecoideae</taxon>
        <taxon>Cocoseae</taxon>
        <taxon>Elaeidinae</taxon>
        <taxon>Elaeis</taxon>
    </lineage>
</organism>
<dbReference type="Proteomes" id="UP000504607">
    <property type="component" value="Unplaced"/>
</dbReference>
<dbReference type="RefSeq" id="XP_029117728.1">
    <property type="nucleotide sequence ID" value="XM_029261895.1"/>
</dbReference>
<accession>A0A6I9QGI1</accession>
<gene>
    <name evidence="2 3" type="primary">LOC105035254</name>
</gene>